<dbReference type="PATRIC" id="fig|53413.25.peg.2144"/>
<dbReference type="Proteomes" id="UP000054035">
    <property type="component" value="Unassembled WGS sequence"/>
</dbReference>
<reference evidence="1 2" key="1">
    <citation type="submission" date="2014-02" db="EMBL/GenBank/DDBJ databases">
        <title>Genome sequence of Xanthomonas axonopodis DSM 3585 (T).</title>
        <authorList>
            <person name="Midha S."/>
            <person name="Patil P.B."/>
        </authorList>
    </citation>
    <scope>NUCLEOTIDE SEQUENCE [LARGE SCALE GENOMIC DNA]</scope>
    <source>
        <strain evidence="1 2">DSM 3585</strain>
    </source>
</reference>
<proteinExistence type="predicted"/>
<organism evidence="1 2">
    <name type="scientific">Xanthomonas axonopodis</name>
    <dbReference type="NCBI Taxonomy" id="53413"/>
    <lineage>
        <taxon>Bacteria</taxon>
        <taxon>Pseudomonadati</taxon>
        <taxon>Pseudomonadota</taxon>
        <taxon>Gammaproteobacteria</taxon>
        <taxon>Lysobacterales</taxon>
        <taxon>Lysobacteraceae</taxon>
        <taxon>Xanthomonas</taxon>
    </lineage>
</organism>
<protein>
    <submittedName>
        <fullName evidence="1">Uncharacterized protein</fullName>
    </submittedName>
</protein>
<name>A0A0P6W187_9XANT</name>
<dbReference type="EMBL" id="JFAQ01000221">
    <property type="protein sequence ID" value="KPL47750.1"/>
    <property type="molecule type" value="Genomic_DNA"/>
</dbReference>
<dbReference type="AlphaFoldDB" id="A0A0P6W187"/>
<accession>A0A0P6W187</accession>
<gene>
    <name evidence="1" type="ORF">XAXN_17975</name>
</gene>
<evidence type="ECO:0000313" key="1">
    <source>
        <dbReference type="EMBL" id="KPL47750.1"/>
    </source>
</evidence>
<sequence>MNMPLRSPPGTGRALYGWVWEMDPTACRAGIRYQRGSDGTVDHGPVVGDVLTSRLSGEGGD</sequence>
<evidence type="ECO:0000313" key="2">
    <source>
        <dbReference type="Proteomes" id="UP000054035"/>
    </source>
</evidence>
<comment type="caution">
    <text evidence="1">The sequence shown here is derived from an EMBL/GenBank/DDBJ whole genome shotgun (WGS) entry which is preliminary data.</text>
</comment>